<dbReference type="Gene3D" id="1.10.1760.20">
    <property type="match status" value="1"/>
</dbReference>
<reference evidence="2 3" key="1">
    <citation type="submission" date="2020-02" db="EMBL/GenBank/DDBJ databases">
        <title>Draft genome sequence of Lactococcus sp. Hs20B0-1.</title>
        <authorList>
            <person name="Noda S."/>
            <person name="Yuki M."/>
            <person name="Ohkuma M."/>
        </authorList>
    </citation>
    <scope>NUCLEOTIDE SEQUENCE [LARGE SCALE GENOMIC DNA]</scope>
    <source>
        <strain evidence="2 3">Hs20B0-1</strain>
    </source>
</reference>
<protein>
    <submittedName>
        <fullName evidence="2">Membrane protein</fullName>
    </submittedName>
</protein>
<dbReference type="AlphaFoldDB" id="A0A6A0B7N0"/>
<keyword evidence="1" id="KW-0472">Membrane</keyword>
<accession>A0A6A0B7N0</accession>
<feature type="transmembrane region" description="Helical" evidence="1">
    <location>
        <begin position="46"/>
        <end position="66"/>
    </location>
</feature>
<sequence length="200" mass="21154">MANNRKLFSLKLSTASLVLIPVGVGINYVGATFAQLLKLPLWLDSIGTILTGVLAGPIVGALVGALNNIIYGLTQNPIMFVYALTQIGIGLLAGILAHLGAFKKLPDAIISGFALGGIAIIVSTPLNILFWGGQTGNAWGDGVFAALISANRPVWFASLLDEIVVDFPDKVVVAVIAFLIFKALPETLKAMYEDEEIETF</sequence>
<evidence type="ECO:0000256" key="1">
    <source>
        <dbReference type="SAM" id="Phobius"/>
    </source>
</evidence>
<proteinExistence type="predicted"/>
<keyword evidence="3" id="KW-1185">Reference proteome</keyword>
<keyword evidence="1" id="KW-0812">Transmembrane</keyword>
<evidence type="ECO:0000313" key="2">
    <source>
        <dbReference type="EMBL" id="GFH40478.1"/>
    </source>
</evidence>
<feature type="transmembrane region" description="Helical" evidence="1">
    <location>
        <begin position="78"/>
        <end position="102"/>
    </location>
</feature>
<evidence type="ECO:0000313" key="3">
    <source>
        <dbReference type="Proteomes" id="UP000475928"/>
    </source>
</evidence>
<feature type="transmembrane region" description="Helical" evidence="1">
    <location>
        <begin position="108"/>
        <end position="130"/>
    </location>
</feature>
<feature type="transmembrane region" description="Helical" evidence="1">
    <location>
        <begin position="12"/>
        <end position="34"/>
    </location>
</feature>
<dbReference type="GO" id="GO:0022857">
    <property type="term" value="F:transmembrane transporter activity"/>
    <property type="evidence" value="ECO:0007669"/>
    <property type="project" value="InterPro"/>
</dbReference>
<dbReference type="InterPro" id="IPR024529">
    <property type="entry name" value="ECF_trnsprt_substrate-spec"/>
</dbReference>
<organism evidence="2 3">
    <name type="scientific">Pseudolactococcus insecticola</name>
    <dbReference type="NCBI Taxonomy" id="2709158"/>
    <lineage>
        <taxon>Bacteria</taxon>
        <taxon>Bacillati</taxon>
        <taxon>Bacillota</taxon>
        <taxon>Bacilli</taxon>
        <taxon>Lactobacillales</taxon>
        <taxon>Streptococcaceae</taxon>
        <taxon>Pseudolactococcus</taxon>
    </lineage>
</organism>
<comment type="caution">
    <text evidence="2">The sequence shown here is derived from an EMBL/GenBank/DDBJ whole genome shotgun (WGS) entry which is preliminary data.</text>
</comment>
<gene>
    <name evidence="2" type="ORF">Hs20B_08760</name>
</gene>
<dbReference type="EMBL" id="BLLH01000003">
    <property type="protein sequence ID" value="GFH40478.1"/>
    <property type="molecule type" value="Genomic_DNA"/>
</dbReference>
<dbReference type="Proteomes" id="UP000475928">
    <property type="component" value="Unassembled WGS sequence"/>
</dbReference>
<dbReference type="Pfam" id="PF12822">
    <property type="entry name" value="ECF_trnsprt"/>
    <property type="match status" value="1"/>
</dbReference>
<dbReference type="RefSeq" id="WP_172356039.1">
    <property type="nucleotide sequence ID" value="NZ_BLLH01000003.1"/>
</dbReference>
<keyword evidence="1" id="KW-1133">Transmembrane helix</keyword>
<name>A0A6A0B7N0_9LACT</name>